<evidence type="ECO:0000313" key="2">
    <source>
        <dbReference type="Proteomes" id="UP001242368"/>
    </source>
</evidence>
<reference evidence="2" key="1">
    <citation type="journal article" date="2019" name="Int. J. Syst. Evol. Microbiol.">
        <title>The Global Catalogue of Microorganisms (GCM) 10K type strain sequencing project: providing services to taxonomists for standard genome sequencing and annotation.</title>
        <authorList>
            <consortium name="The Broad Institute Genomics Platform"/>
            <consortium name="The Broad Institute Genome Sequencing Center for Infectious Disease"/>
            <person name="Wu L."/>
            <person name="Ma J."/>
        </authorList>
    </citation>
    <scope>NUCLEOTIDE SEQUENCE [LARGE SCALE GENOMIC DNA]</scope>
    <source>
        <strain evidence="2">CECT 7184</strain>
    </source>
</reference>
<evidence type="ECO:0000313" key="1">
    <source>
        <dbReference type="EMBL" id="MDN3707818.1"/>
    </source>
</evidence>
<protein>
    <submittedName>
        <fullName evidence="1">Type IX secretion system protein PorQ</fullName>
    </submittedName>
</protein>
<accession>A0ABT8CTI8</accession>
<dbReference type="NCBIfam" id="NF033709">
    <property type="entry name" value="PorV_fam"/>
    <property type="match status" value="1"/>
</dbReference>
<name>A0ABT8CTI8_9FLAO</name>
<comment type="caution">
    <text evidence="1">The sequence shown here is derived from an EMBL/GenBank/DDBJ whole genome shotgun (WGS) entry which is preliminary data.</text>
</comment>
<dbReference type="RefSeq" id="WP_290363771.1">
    <property type="nucleotide sequence ID" value="NZ_JAUFQU010000001.1"/>
</dbReference>
<sequence length="337" mass="37692">MRKILLSVSALFVAQFGWTQVGGNHAYQFLTLIGAPRQAALGGNNITNYDGDVNQPLYNPAAINSEMDNSFSLNYGKYYGDVNFGTASYSKTFNNERSFHVGVTYLNYGSIEGYDENGFQTGSFSGNDVALSVGYAYHIDGTNFHIGTNLKLISSTLESYNSLGAAADIGGLYVDPDTGWNIGISFRNIGTQITTYNELRESLPFEVIAGISKKLENVPIRWHLTLDNLQKWDVSFSNPNRSETDLDGNVTEENVSFFNNLIRHVTIGTEFFPDKNFNLRLSYNFRKGEEMKVLENRHFSGFSAGFGIRVKRFRFDYSYSRYTIAANTSLFGVTVKL</sequence>
<dbReference type="NCBIfam" id="NF033711">
    <property type="entry name" value="T9SS_PorQ"/>
    <property type="match status" value="1"/>
</dbReference>
<proteinExistence type="predicted"/>
<organism evidence="1 2">
    <name type="scientific">Paenimyroides ceti</name>
    <dbReference type="NCBI Taxonomy" id="395087"/>
    <lineage>
        <taxon>Bacteria</taxon>
        <taxon>Pseudomonadati</taxon>
        <taxon>Bacteroidota</taxon>
        <taxon>Flavobacteriia</taxon>
        <taxon>Flavobacteriales</taxon>
        <taxon>Flavobacteriaceae</taxon>
        <taxon>Paenimyroides</taxon>
    </lineage>
</organism>
<dbReference type="Proteomes" id="UP001242368">
    <property type="component" value="Unassembled WGS sequence"/>
</dbReference>
<gene>
    <name evidence="1" type="primary">porQ</name>
    <name evidence="1" type="ORF">QW060_11915</name>
</gene>
<dbReference type="EMBL" id="JAUFQU010000001">
    <property type="protein sequence ID" value="MDN3707818.1"/>
    <property type="molecule type" value="Genomic_DNA"/>
</dbReference>
<keyword evidence="2" id="KW-1185">Reference proteome</keyword>